<evidence type="ECO:0008006" key="3">
    <source>
        <dbReference type="Google" id="ProtNLM"/>
    </source>
</evidence>
<dbReference type="EMBL" id="JADYXP020000008">
    <property type="protein sequence ID" value="KAL0119059.1"/>
    <property type="molecule type" value="Genomic_DNA"/>
</dbReference>
<dbReference type="AlphaFoldDB" id="A0AAW2FVA2"/>
<gene>
    <name evidence="1" type="ORF">PUN28_009585</name>
</gene>
<keyword evidence="2" id="KW-1185">Reference proteome</keyword>
<comment type="caution">
    <text evidence="1">The sequence shown here is derived from an EMBL/GenBank/DDBJ whole genome shotgun (WGS) entry which is preliminary data.</text>
</comment>
<reference evidence="1 2" key="1">
    <citation type="submission" date="2023-03" db="EMBL/GenBank/DDBJ databases">
        <title>High recombination rates correlate with genetic variation in Cardiocondyla obscurior ants.</title>
        <authorList>
            <person name="Errbii M."/>
        </authorList>
    </citation>
    <scope>NUCLEOTIDE SEQUENCE [LARGE SCALE GENOMIC DNA]</scope>
    <source>
        <strain evidence="1">Alpha-2009</strain>
        <tissue evidence="1">Whole body</tissue>
    </source>
</reference>
<accession>A0AAW2FVA2</accession>
<sequence>MSFLYARKRRTRGIAILGRNQRRKLLINKINVEKIKNIYISCNNVLKRFQGTRRYKGLPGLIKYLESIRASPLARITSPPVSEKLIGGNTPIASS</sequence>
<evidence type="ECO:0000313" key="1">
    <source>
        <dbReference type="EMBL" id="KAL0119059.1"/>
    </source>
</evidence>
<dbReference type="Proteomes" id="UP001430953">
    <property type="component" value="Unassembled WGS sequence"/>
</dbReference>
<organism evidence="1 2">
    <name type="scientific">Cardiocondyla obscurior</name>
    <dbReference type="NCBI Taxonomy" id="286306"/>
    <lineage>
        <taxon>Eukaryota</taxon>
        <taxon>Metazoa</taxon>
        <taxon>Ecdysozoa</taxon>
        <taxon>Arthropoda</taxon>
        <taxon>Hexapoda</taxon>
        <taxon>Insecta</taxon>
        <taxon>Pterygota</taxon>
        <taxon>Neoptera</taxon>
        <taxon>Endopterygota</taxon>
        <taxon>Hymenoptera</taxon>
        <taxon>Apocrita</taxon>
        <taxon>Aculeata</taxon>
        <taxon>Formicoidea</taxon>
        <taxon>Formicidae</taxon>
        <taxon>Myrmicinae</taxon>
        <taxon>Cardiocondyla</taxon>
    </lineage>
</organism>
<protein>
    <recommendedName>
        <fullName evidence="3">Ribosomal protein L20</fullName>
    </recommendedName>
</protein>
<name>A0AAW2FVA2_9HYME</name>
<proteinExistence type="predicted"/>
<evidence type="ECO:0000313" key="2">
    <source>
        <dbReference type="Proteomes" id="UP001430953"/>
    </source>
</evidence>